<dbReference type="PROSITE" id="PS51455">
    <property type="entry name" value="PIPK"/>
    <property type="match status" value="1"/>
</dbReference>
<dbReference type="Gene3D" id="3.30.800.10">
    <property type="entry name" value="Phosphatidylinositol Phosphate Kinase II Beta"/>
    <property type="match status" value="1"/>
</dbReference>
<sequence>MILSWANITQTQITKDILNKMNIQIDNIYNKMNFNKKGKIYCQDYEQAMIKNPDLLEIFEFLNMSVEENIFQQKNKLKIKYLELIEYQLFEIQNLIKNDNNNQKDKNRKKSVNNKNNINSQNNNDNIFYQQQNLKQLQINYNNIDKYKIDQNKKKSKNDKFNFGFKSYPQKKILNKSLFYQQKQKFQENEEHQFLYKSCQKSNQNEDLEQNLIQRFMQMDKNEMKKTLIKVCLQIEQVQQTFQNLKKVLLKKQQQNIQKQEFLSDINLQKIKLIKQNSFIENSNQEQKINGLIIFGHQDWNLVLNMMIGIRTSVFQNSYIIKQEIQQKDFKDKFIYELLPKKLPIQKQQLYKAYIFYDYYPCIFQYIRFLYNISDEQYLKSIGLDQLFISLAKGDFNGFRQLTSQGKSGSFFYYTSDGKITIKTISKSEFKYLKAIIQNYFNHLKTNKQSLIIKFFGLHKIKVRMKKNLYQQAIFFVVMGNIFDNCKDFISKYDLKGSIYGRKTNNKNKMQIIILFFLSLYVSIFLSKDITLKDLDFIENKQKILINYEKYIQFMDIIQKDAEFFAQNNIMDYSLLVGIHQKNLQKQYSIKQNMSQIISSDNKFIYYFGIIDILTCFNNLKKIEYFTKKIIYGNTISSVPPQQYKDRFINFIKKIFVFKQDEINNNIQIDQFNIFIKDQLKNNNGTVVKKN</sequence>
<dbReference type="InterPro" id="IPR023610">
    <property type="entry name" value="PInositol-4/5-P-5/4-kinase"/>
</dbReference>
<proteinExistence type="predicted"/>
<name>G0QIP4_ICHMU</name>
<feature type="domain" description="PIPK" evidence="3">
    <location>
        <begin position="296"/>
        <end position="656"/>
    </location>
</feature>
<keyword evidence="1 4" id="KW-0808">Transferase</keyword>
<keyword evidence="1" id="KW-0547">Nucleotide-binding</keyword>
<keyword evidence="5" id="KW-1185">Reference proteome</keyword>
<dbReference type="EC" id="3.4.24.69" evidence="4"/>
<feature type="compositionally biased region" description="Low complexity" evidence="2">
    <location>
        <begin position="113"/>
        <end position="124"/>
    </location>
</feature>
<dbReference type="InParanoid" id="G0QIP4"/>
<dbReference type="EC" id="2.7.1.68" evidence="4"/>
<evidence type="ECO:0000313" key="4">
    <source>
        <dbReference type="EMBL" id="EGR34874.1"/>
    </source>
</evidence>
<dbReference type="InterPro" id="IPR027484">
    <property type="entry name" value="PInositol-4-P-5-kinase_N"/>
</dbReference>
<evidence type="ECO:0000313" key="5">
    <source>
        <dbReference type="Proteomes" id="UP000008983"/>
    </source>
</evidence>
<evidence type="ECO:0000256" key="1">
    <source>
        <dbReference type="PROSITE-ProRule" id="PRU00781"/>
    </source>
</evidence>
<dbReference type="Pfam" id="PF01504">
    <property type="entry name" value="PIP5K"/>
    <property type="match status" value="1"/>
</dbReference>
<dbReference type="CDD" id="cd00139">
    <property type="entry name" value="PIPKc"/>
    <property type="match status" value="1"/>
</dbReference>
<dbReference type="OMA" id="CKFFEEN"/>
<dbReference type="AlphaFoldDB" id="G0QIP4"/>
<dbReference type="Gene3D" id="3.30.810.10">
    <property type="entry name" value="2-Layer Sandwich"/>
    <property type="match status" value="1"/>
</dbReference>
<keyword evidence="1" id="KW-0067">ATP-binding</keyword>
<dbReference type="GO" id="GO:0004222">
    <property type="term" value="F:metalloendopeptidase activity"/>
    <property type="evidence" value="ECO:0007669"/>
    <property type="project" value="UniProtKB-EC"/>
</dbReference>
<dbReference type="STRING" id="857967.G0QIP4"/>
<dbReference type="Proteomes" id="UP000008983">
    <property type="component" value="Unassembled WGS sequence"/>
</dbReference>
<dbReference type="PANTHER" id="PTHR23086:SF8">
    <property type="entry name" value="PHOSPHATIDYLINOSITOL 5-PHOSPHATE 4-KINASE, ISOFORM A"/>
    <property type="match status" value="1"/>
</dbReference>
<dbReference type="PANTHER" id="PTHR23086">
    <property type="entry name" value="PHOSPHATIDYLINOSITOL-4-PHOSPHATE 5-KINASE"/>
    <property type="match status" value="1"/>
</dbReference>
<reference evidence="4 5" key="1">
    <citation type="submission" date="2011-07" db="EMBL/GenBank/DDBJ databases">
        <authorList>
            <person name="Coyne R."/>
            <person name="Brami D."/>
            <person name="Johnson J."/>
            <person name="Hostetler J."/>
            <person name="Hannick L."/>
            <person name="Clark T."/>
            <person name="Cassidy-Hanley D."/>
            <person name="Inman J."/>
        </authorList>
    </citation>
    <scope>NUCLEOTIDE SEQUENCE [LARGE SCALE GENOMIC DNA]</scope>
    <source>
        <strain evidence="4 5">G5</strain>
    </source>
</reference>
<dbReference type="SUPFAM" id="SSF56104">
    <property type="entry name" value="SAICAR synthase-like"/>
    <property type="match status" value="1"/>
</dbReference>
<dbReference type="RefSeq" id="XP_004040178.1">
    <property type="nucleotide sequence ID" value="XM_004040130.1"/>
</dbReference>
<dbReference type="GO" id="GO:0005886">
    <property type="term" value="C:plasma membrane"/>
    <property type="evidence" value="ECO:0007669"/>
    <property type="project" value="TreeGrafter"/>
</dbReference>
<dbReference type="InterPro" id="IPR027483">
    <property type="entry name" value="PInositol-4-P-4/5-kinase_C_sf"/>
</dbReference>
<dbReference type="InterPro" id="IPR002498">
    <property type="entry name" value="PInositol-4-P-4/5-kinase_core"/>
</dbReference>
<dbReference type="OrthoDB" id="2129491at2759"/>
<feature type="region of interest" description="Disordered" evidence="2">
    <location>
        <begin position="100"/>
        <end position="124"/>
    </location>
</feature>
<dbReference type="SMART" id="SM00330">
    <property type="entry name" value="PIPKc"/>
    <property type="match status" value="1"/>
</dbReference>
<dbReference type="GO" id="GO:0016308">
    <property type="term" value="F:1-phosphatidylinositol-4-phosphate 5-kinase activity"/>
    <property type="evidence" value="ECO:0007669"/>
    <property type="project" value="UniProtKB-EC"/>
</dbReference>
<dbReference type="EMBL" id="GL983042">
    <property type="protein sequence ID" value="EGR34874.1"/>
    <property type="molecule type" value="Genomic_DNA"/>
</dbReference>
<evidence type="ECO:0000256" key="2">
    <source>
        <dbReference type="SAM" id="MobiDB-lite"/>
    </source>
</evidence>
<dbReference type="GeneID" id="14911053"/>
<protein>
    <submittedName>
        <fullName evidence="4">Phosphatidylinositol-4-phosphate 5-kinase, putative</fullName>
        <ecNumber evidence="4">2.7.1.68</ecNumber>
        <ecNumber evidence="4">3.4.24.69</ecNumber>
    </submittedName>
</protein>
<accession>G0QIP4</accession>
<keyword evidence="1" id="KW-0418">Kinase</keyword>
<gene>
    <name evidence="4" type="ORF">IMG5_001030</name>
</gene>
<keyword evidence="4" id="KW-0378">Hydrolase</keyword>
<dbReference type="GO" id="GO:0046854">
    <property type="term" value="P:phosphatidylinositol phosphate biosynthetic process"/>
    <property type="evidence" value="ECO:0007669"/>
    <property type="project" value="TreeGrafter"/>
</dbReference>
<evidence type="ECO:0000259" key="3">
    <source>
        <dbReference type="PROSITE" id="PS51455"/>
    </source>
</evidence>
<dbReference type="GO" id="GO:0005524">
    <property type="term" value="F:ATP binding"/>
    <property type="evidence" value="ECO:0007669"/>
    <property type="project" value="UniProtKB-UniRule"/>
</dbReference>
<organism evidence="4 5">
    <name type="scientific">Ichthyophthirius multifiliis</name>
    <name type="common">White spot disease agent</name>
    <name type="synonym">Ich</name>
    <dbReference type="NCBI Taxonomy" id="5932"/>
    <lineage>
        <taxon>Eukaryota</taxon>
        <taxon>Sar</taxon>
        <taxon>Alveolata</taxon>
        <taxon>Ciliophora</taxon>
        <taxon>Intramacronucleata</taxon>
        <taxon>Oligohymenophorea</taxon>
        <taxon>Hymenostomatida</taxon>
        <taxon>Ophryoglenina</taxon>
        <taxon>Ichthyophthirius</taxon>
    </lineage>
</organism>
<dbReference type="eggNOG" id="KOG0229">
    <property type="taxonomic scope" value="Eukaryota"/>
</dbReference>